<keyword evidence="3" id="KW-1185">Reference proteome</keyword>
<dbReference type="EMBL" id="BDGG01000005">
    <property type="protein sequence ID" value="GAU98909.1"/>
    <property type="molecule type" value="Genomic_DNA"/>
</dbReference>
<feature type="compositionally biased region" description="Basic and acidic residues" evidence="1">
    <location>
        <begin position="138"/>
        <end position="149"/>
    </location>
</feature>
<dbReference type="AlphaFoldDB" id="A0A1D1VB99"/>
<feature type="region of interest" description="Disordered" evidence="1">
    <location>
        <begin position="84"/>
        <end position="149"/>
    </location>
</feature>
<evidence type="ECO:0000313" key="3">
    <source>
        <dbReference type="Proteomes" id="UP000186922"/>
    </source>
</evidence>
<dbReference type="Proteomes" id="UP000186922">
    <property type="component" value="Unassembled WGS sequence"/>
</dbReference>
<name>A0A1D1VB99_RAMVA</name>
<feature type="region of interest" description="Disordered" evidence="1">
    <location>
        <begin position="161"/>
        <end position="193"/>
    </location>
</feature>
<proteinExistence type="predicted"/>
<evidence type="ECO:0000256" key="1">
    <source>
        <dbReference type="SAM" id="MobiDB-lite"/>
    </source>
</evidence>
<feature type="compositionally biased region" description="Low complexity" evidence="1">
    <location>
        <begin position="126"/>
        <end position="137"/>
    </location>
</feature>
<protein>
    <submittedName>
        <fullName evidence="2">Uncharacterized protein</fullName>
    </submittedName>
</protein>
<organism evidence="2 3">
    <name type="scientific">Ramazzottius varieornatus</name>
    <name type="common">Water bear</name>
    <name type="synonym">Tardigrade</name>
    <dbReference type="NCBI Taxonomy" id="947166"/>
    <lineage>
        <taxon>Eukaryota</taxon>
        <taxon>Metazoa</taxon>
        <taxon>Ecdysozoa</taxon>
        <taxon>Tardigrada</taxon>
        <taxon>Eutardigrada</taxon>
        <taxon>Parachela</taxon>
        <taxon>Hypsibioidea</taxon>
        <taxon>Ramazzottiidae</taxon>
        <taxon>Ramazzottius</taxon>
    </lineage>
</organism>
<comment type="caution">
    <text evidence="2">The sequence shown here is derived from an EMBL/GenBank/DDBJ whole genome shotgun (WGS) entry which is preliminary data.</text>
</comment>
<evidence type="ECO:0000313" key="2">
    <source>
        <dbReference type="EMBL" id="GAU98909.1"/>
    </source>
</evidence>
<accession>A0A1D1VB99</accession>
<feature type="non-terminal residue" evidence="2">
    <location>
        <position position="281"/>
    </location>
</feature>
<sequence length="281" mass="30265">MICIKMAEPEKPVEDPTVLPDVQPVDAQPTEASPTDAPPPAATETALPVAAVAVPADVTNAAEPTDGAVLPAPTETTFGASKVQEPVTGGDAANNGSTDGPPPNSQVATGEVPLPEPTDAPPMLAETTPETTTNPDNIEIRENEVNVEDDKSAVDFLLGDGQKQNAKDSPASNAEQHPGPEGGNLDSARSVTSEVLTEVDYSVQTALADADETGEPEHRERVWRRSRLERHELPRAKVKTGFRDLTMRMEVDQLHLRPIFIPSFCRTRKYNPTWNRTRFIP</sequence>
<gene>
    <name evidence="2" type="primary">RvY_09985</name>
    <name evidence="2" type="synonym">RvY_09985.2</name>
    <name evidence="2" type="ORF">RvY_09985-2</name>
</gene>
<feature type="region of interest" description="Disordered" evidence="1">
    <location>
        <begin position="1"/>
        <end position="42"/>
    </location>
</feature>
<reference evidence="2 3" key="1">
    <citation type="journal article" date="2016" name="Nat. Commun.">
        <title>Extremotolerant tardigrade genome and improved radiotolerance of human cultured cells by tardigrade-unique protein.</title>
        <authorList>
            <person name="Hashimoto T."/>
            <person name="Horikawa D.D."/>
            <person name="Saito Y."/>
            <person name="Kuwahara H."/>
            <person name="Kozuka-Hata H."/>
            <person name="Shin-I T."/>
            <person name="Minakuchi Y."/>
            <person name="Ohishi K."/>
            <person name="Motoyama A."/>
            <person name="Aizu T."/>
            <person name="Enomoto A."/>
            <person name="Kondo K."/>
            <person name="Tanaka S."/>
            <person name="Hara Y."/>
            <person name="Koshikawa S."/>
            <person name="Sagara H."/>
            <person name="Miura T."/>
            <person name="Yokobori S."/>
            <person name="Miyagawa K."/>
            <person name="Suzuki Y."/>
            <person name="Kubo T."/>
            <person name="Oyama M."/>
            <person name="Kohara Y."/>
            <person name="Fujiyama A."/>
            <person name="Arakawa K."/>
            <person name="Katayama T."/>
            <person name="Toyoda A."/>
            <person name="Kunieda T."/>
        </authorList>
    </citation>
    <scope>NUCLEOTIDE SEQUENCE [LARGE SCALE GENOMIC DNA]</scope>
    <source>
        <strain evidence="2 3">YOKOZUNA-1</strain>
    </source>
</reference>